<proteinExistence type="predicted"/>
<dbReference type="GO" id="GO:0009897">
    <property type="term" value="C:external side of plasma membrane"/>
    <property type="evidence" value="ECO:0007669"/>
    <property type="project" value="TreeGrafter"/>
</dbReference>
<accession>A0A8C5DZP9</accession>
<evidence type="ECO:0000256" key="7">
    <source>
        <dbReference type="ARBA" id="ARBA00023180"/>
    </source>
</evidence>
<dbReference type="Ensembl" id="ENSGWIT00000015509.1">
    <property type="protein sequence ID" value="ENSGWIP00000014006.1"/>
    <property type="gene ID" value="ENSGWIG00000007933.1"/>
</dbReference>
<organism evidence="11 12">
    <name type="scientific">Gouania willdenowi</name>
    <name type="common">Blunt-snouted clingfish</name>
    <name type="synonym">Lepadogaster willdenowi</name>
    <dbReference type="NCBI Taxonomy" id="441366"/>
    <lineage>
        <taxon>Eukaryota</taxon>
        <taxon>Metazoa</taxon>
        <taxon>Chordata</taxon>
        <taxon>Craniata</taxon>
        <taxon>Vertebrata</taxon>
        <taxon>Euteleostomi</taxon>
        <taxon>Actinopterygii</taxon>
        <taxon>Neopterygii</taxon>
        <taxon>Teleostei</taxon>
        <taxon>Neoteleostei</taxon>
        <taxon>Acanthomorphata</taxon>
        <taxon>Ovalentaria</taxon>
        <taxon>Blenniimorphae</taxon>
        <taxon>Blenniiformes</taxon>
        <taxon>Gobiesocoidei</taxon>
        <taxon>Gobiesocidae</taxon>
        <taxon>Gobiesocinae</taxon>
        <taxon>Gouania</taxon>
    </lineage>
</organism>
<evidence type="ECO:0000256" key="2">
    <source>
        <dbReference type="ARBA" id="ARBA00022692"/>
    </source>
</evidence>
<feature type="transmembrane region" description="Helical" evidence="8">
    <location>
        <begin position="221"/>
        <end position="242"/>
    </location>
</feature>
<sequence length="370" mass="41526">MFSVWMMMMLLLLTETQADRDPQISCTSHISTRGSNLTCRVLQHQESNHEEEIRAMSVCFTDWSSGQGTKCLQTFGDSLSSKDLNPLLKLNLSVHLSTGRVSSIVDLRTIVKPLPPVVWNVSVDETQAVIHFRTPYLKDYLNANNQVFQLDCSSAEHSLTVDVPSTSFLQIPVSRLRRGCDYELRVRAAPTGFLQGSWSEWSSKVKLSVPAGNAGVVDRRWLWLWLLVGVVSMLMVVFLGLCGRRLLLCLWPSVPHPKKALLHICHVNKALLLKAWPEDFSTLRVTAVEKQQEEPPPVELPSPSCSFCEQQFYSLLCTSPSPSHSTACLTECRTEQTEAYVTMSSFCQTKGEESRECPPTFIHVPGRVDL</sequence>
<dbReference type="SUPFAM" id="SSF49265">
    <property type="entry name" value="Fibronectin type III"/>
    <property type="match status" value="1"/>
</dbReference>
<dbReference type="PROSITE" id="PS50853">
    <property type="entry name" value="FN3"/>
    <property type="match status" value="1"/>
</dbReference>
<keyword evidence="3 9" id="KW-0732">Signal</keyword>
<dbReference type="GeneID" id="114473794"/>
<dbReference type="GO" id="GO:0046427">
    <property type="term" value="P:positive regulation of receptor signaling pathway via JAK-STAT"/>
    <property type="evidence" value="ECO:0007669"/>
    <property type="project" value="TreeGrafter"/>
</dbReference>
<keyword evidence="2 8" id="KW-0812">Transmembrane</keyword>
<evidence type="ECO:0000313" key="11">
    <source>
        <dbReference type="Ensembl" id="ENSGWIP00000014006.1"/>
    </source>
</evidence>
<reference evidence="11" key="3">
    <citation type="submission" date="2025-09" db="UniProtKB">
        <authorList>
            <consortium name="Ensembl"/>
        </authorList>
    </citation>
    <scope>IDENTIFICATION</scope>
</reference>
<gene>
    <name evidence="11" type="primary">il7r</name>
</gene>
<protein>
    <recommendedName>
        <fullName evidence="10">Fibronectin type-III domain-containing protein</fullName>
    </recommendedName>
</protein>
<evidence type="ECO:0000259" key="10">
    <source>
        <dbReference type="PROSITE" id="PS50853"/>
    </source>
</evidence>
<dbReference type="Gene3D" id="2.60.40.10">
    <property type="entry name" value="Immunoglobulins"/>
    <property type="match status" value="1"/>
</dbReference>
<feature type="chain" id="PRO_5034772168" description="Fibronectin type-III domain-containing protein" evidence="9">
    <location>
        <begin position="19"/>
        <end position="370"/>
    </location>
</feature>
<keyword evidence="4 8" id="KW-1133">Transmembrane helix</keyword>
<dbReference type="OrthoDB" id="8611929at2759"/>
<evidence type="ECO:0000256" key="9">
    <source>
        <dbReference type="SAM" id="SignalP"/>
    </source>
</evidence>
<reference evidence="11" key="2">
    <citation type="submission" date="2025-08" db="UniProtKB">
        <authorList>
            <consortium name="Ensembl"/>
        </authorList>
    </citation>
    <scope>IDENTIFICATION</scope>
</reference>
<dbReference type="AlphaFoldDB" id="A0A8C5DZP9"/>
<dbReference type="GO" id="GO:0004896">
    <property type="term" value="F:cytokine receptor activity"/>
    <property type="evidence" value="ECO:0007669"/>
    <property type="project" value="TreeGrafter"/>
</dbReference>
<evidence type="ECO:0000256" key="8">
    <source>
        <dbReference type="SAM" id="Phobius"/>
    </source>
</evidence>
<dbReference type="PANTHER" id="PTHR23037:SF27">
    <property type="entry name" value="INTERLEUKIN-7 RECEPTOR SUBUNIT ALPHA"/>
    <property type="match status" value="1"/>
</dbReference>
<dbReference type="CTD" id="3575"/>
<keyword evidence="6" id="KW-0675">Receptor</keyword>
<evidence type="ECO:0000256" key="4">
    <source>
        <dbReference type="ARBA" id="ARBA00022989"/>
    </source>
</evidence>
<keyword evidence="7" id="KW-0325">Glycoprotein</keyword>
<feature type="signal peptide" evidence="9">
    <location>
        <begin position="1"/>
        <end position="18"/>
    </location>
</feature>
<evidence type="ECO:0000256" key="5">
    <source>
        <dbReference type="ARBA" id="ARBA00023136"/>
    </source>
</evidence>
<dbReference type="InterPro" id="IPR013783">
    <property type="entry name" value="Ig-like_fold"/>
</dbReference>
<keyword evidence="5 8" id="KW-0472">Membrane</keyword>
<dbReference type="Proteomes" id="UP000694680">
    <property type="component" value="Chromosome 12"/>
</dbReference>
<evidence type="ECO:0000256" key="3">
    <source>
        <dbReference type="ARBA" id="ARBA00022729"/>
    </source>
</evidence>
<dbReference type="PANTHER" id="PTHR23037">
    <property type="entry name" value="CYTOKINE RECEPTOR"/>
    <property type="match status" value="1"/>
</dbReference>
<name>A0A8C5DZP9_GOUWI</name>
<dbReference type="GO" id="GO:0030097">
    <property type="term" value="P:hemopoiesis"/>
    <property type="evidence" value="ECO:0007669"/>
    <property type="project" value="TreeGrafter"/>
</dbReference>
<keyword evidence="12" id="KW-1185">Reference proteome</keyword>
<evidence type="ECO:0000256" key="1">
    <source>
        <dbReference type="ARBA" id="ARBA00004479"/>
    </source>
</evidence>
<evidence type="ECO:0000256" key="6">
    <source>
        <dbReference type="ARBA" id="ARBA00023170"/>
    </source>
</evidence>
<dbReference type="InterPro" id="IPR036116">
    <property type="entry name" value="FN3_sf"/>
</dbReference>
<dbReference type="RefSeq" id="XP_028319393.1">
    <property type="nucleotide sequence ID" value="XM_028463592.1"/>
</dbReference>
<feature type="domain" description="Fibronectin type-III" evidence="10">
    <location>
        <begin position="112"/>
        <end position="211"/>
    </location>
</feature>
<evidence type="ECO:0000313" key="12">
    <source>
        <dbReference type="Proteomes" id="UP000694680"/>
    </source>
</evidence>
<reference evidence="11" key="1">
    <citation type="submission" date="2020-06" db="EMBL/GenBank/DDBJ databases">
        <authorList>
            <consortium name="Wellcome Sanger Institute Data Sharing"/>
        </authorList>
    </citation>
    <scope>NUCLEOTIDE SEQUENCE [LARGE SCALE GENOMIC DNA]</scope>
</reference>
<comment type="subcellular location">
    <subcellularLocation>
        <location evidence="1">Membrane</location>
        <topology evidence="1">Single-pass type I membrane protein</topology>
    </subcellularLocation>
</comment>
<dbReference type="InterPro" id="IPR003961">
    <property type="entry name" value="FN3_dom"/>
</dbReference>